<dbReference type="InterPro" id="IPR036513">
    <property type="entry name" value="STAS_dom_sf"/>
</dbReference>
<reference evidence="3" key="1">
    <citation type="journal article" date="2019" name="Int. J. Syst. Evol. Microbiol.">
        <title>The Global Catalogue of Microorganisms (GCM) 10K type strain sequencing project: providing services to taxonomists for standard genome sequencing and annotation.</title>
        <authorList>
            <consortium name="The Broad Institute Genomics Platform"/>
            <consortium name="The Broad Institute Genome Sequencing Center for Infectious Disease"/>
            <person name="Wu L."/>
            <person name="Ma J."/>
        </authorList>
    </citation>
    <scope>NUCLEOTIDE SEQUENCE [LARGE SCALE GENOMIC DNA]</scope>
    <source>
        <strain evidence="3">JCM 17939</strain>
    </source>
</reference>
<keyword evidence="3" id="KW-1185">Reference proteome</keyword>
<organism evidence="2 3">
    <name type="scientific">Actinoallomurus vinaceus</name>
    <dbReference type="NCBI Taxonomy" id="1080074"/>
    <lineage>
        <taxon>Bacteria</taxon>
        <taxon>Bacillati</taxon>
        <taxon>Actinomycetota</taxon>
        <taxon>Actinomycetes</taxon>
        <taxon>Streptosporangiales</taxon>
        <taxon>Thermomonosporaceae</taxon>
        <taxon>Actinoallomurus</taxon>
    </lineage>
</organism>
<proteinExistence type="predicted"/>
<dbReference type="PROSITE" id="PS50801">
    <property type="entry name" value="STAS"/>
    <property type="match status" value="1"/>
</dbReference>
<evidence type="ECO:0000259" key="1">
    <source>
        <dbReference type="PROSITE" id="PS50801"/>
    </source>
</evidence>
<feature type="domain" description="STAS" evidence="1">
    <location>
        <begin position="1"/>
        <end position="58"/>
    </location>
</feature>
<evidence type="ECO:0000313" key="3">
    <source>
        <dbReference type="Proteomes" id="UP001501442"/>
    </source>
</evidence>
<evidence type="ECO:0000313" key="2">
    <source>
        <dbReference type="EMBL" id="GAA4637643.1"/>
    </source>
</evidence>
<dbReference type="CDD" id="cd07043">
    <property type="entry name" value="STAS_anti-anti-sigma_factors"/>
    <property type="match status" value="1"/>
</dbReference>
<name>A0ABP8URD3_9ACTN</name>
<gene>
    <name evidence="2" type="ORF">GCM10023196_092270</name>
</gene>
<sequence>MDPAGVAVLVGAWRRVRTHGGRLALAGAPEPVHELFHHGCFADGFALYETVCDALRDGRIGRAVTATLGA</sequence>
<protein>
    <recommendedName>
        <fullName evidence="1">STAS domain-containing protein</fullName>
    </recommendedName>
</protein>
<dbReference type="InterPro" id="IPR002645">
    <property type="entry name" value="STAS_dom"/>
</dbReference>
<dbReference type="Pfam" id="PF01740">
    <property type="entry name" value="STAS"/>
    <property type="match status" value="1"/>
</dbReference>
<dbReference type="SUPFAM" id="SSF52091">
    <property type="entry name" value="SpoIIaa-like"/>
    <property type="match status" value="1"/>
</dbReference>
<dbReference type="Proteomes" id="UP001501442">
    <property type="component" value="Unassembled WGS sequence"/>
</dbReference>
<accession>A0ABP8URD3</accession>
<dbReference type="EMBL" id="BAABHK010000020">
    <property type="protein sequence ID" value="GAA4637643.1"/>
    <property type="molecule type" value="Genomic_DNA"/>
</dbReference>
<dbReference type="Gene3D" id="3.30.750.24">
    <property type="entry name" value="STAS domain"/>
    <property type="match status" value="1"/>
</dbReference>
<comment type="caution">
    <text evidence="2">The sequence shown here is derived from an EMBL/GenBank/DDBJ whole genome shotgun (WGS) entry which is preliminary data.</text>
</comment>